<keyword evidence="4" id="KW-0812">Transmembrane</keyword>
<dbReference type="Proteomes" id="UP000193719">
    <property type="component" value="Unassembled WGS sequence"/>
</dbReference>
<dbReference type="InterPro" id="IPR036028">
    <property type="entry name" value="SH3-like_dom_sf"/>
</dbReference>
<protein>
    <recommendedName>
        <fullName evidence="6">SH3 domain-containing protein</fullName>
    </recommendedName>
</protein>
<feature type="compositionally biased region" description="Basic and acidic residues" evidence="3">
    <location>
        <begin position="174"/>
        <end position="192"/>
    </location>
</feature>
<keyword evidence="5" id="KW-0732">Signal</keyword>
<proteinExistence type="predicted"/>
<feature type="chain" id="PRO_5013276872" description="SH3 domain-containing protein" evidence="5">
    <location>
        <begin position="23"/>
        <end position="399"/>
    </location>
</feature>
<feature type="region of interest" description="Disordered" evidence="3">
    <location>
        <begin position="121"/>
        <end position="194"/>
    </location>
</feature>
<reference evidence="7 8" key="2">
    <citation type="submission" date="2016-08" db="EMBL/GenBank/DDBJ databases">
        <title>Pervasive Adenine N6-methylation of Active Genes in Fungi.</title>
        <authorList>
            <consortium name="DOE Joint Genome Institute"/>
            <person name="Mondo S.J."/>
            <person name="Dannebaum R.O."/>
            <person name="Kuo R.C."/>
            <person name="Labutti K."/>
            <person name="Haridas S."/>
            <person name="Kuo A."/>
            <person name="Salamov A."/>
            <person name="Ahrendt S.R."/>
            <person name="Lipzen A."/>
            <person name="Sullivan W."/>
            <person name="Andreopoulos W.B."/>
            <person name="Clum A."/>
            <person name="Lindquist E."/>
            <person name="Daum C."/>
            <person name="Ramamoorthy G.K."/>
            <person name="Gryganskyi A."/>
            <person name="Culley D."/>
            <person name="Magnuson J.K."/>
            <person name="James T.Y."/>
            <person name="O'Malley M.A."/>
            <person name="Stajich J.E."/>
            <person name="Spatafora J.W."/>
            <person name="Visel A."/>
            <person name="Grigoriev I.V."/>
        </authorList>
    </citation>
    <scope>NUCLEOTIDE SEQUENCE [LARGE SCALE GENOMIC DNA]</scope>
    <source>
        <strain evidence="8">finn</strain>
    </source>
</reference>
<evidence type="ECO:0000256" key="1">
    <source>
        <dbReference type="ARBA" id="ARBA00022443"/>
    </source>
</evidence>
<evidence type="ECO:0000256" key="4">
    <source>
        <dbReference type="SAM" id="Phobius"/>
    </source>
</evidence>
<dbReference type="OrthoDB" id="5340910at2759"/>
<reference evidence="7 8" key="1">
    <citation type="submission" date="2016-08" db="EMBL/GenBank/DDBJ databases">
        <title>Genomes of anaerobic fungi encode conserved fungal cellulosomes for biomass hydrolysis.</title>
        <authorList>
            <consortium name="DOE Joint Genome Institute"/>
            <person name="Haitjema C.H."/>
            <person name="Gilmore S.P."/>
            <person name="Henske J.K."/>
            <person name="Solomon K.V."/>
            <person name="De Groot R."/>
            <person name="Kuo A."/>
            <person name="Mondo S.J."/>
            <person name="Salamov A.A."/>
            <person name="Labutti K."/>
            <person name="Zhao Z."/>
            <person name="Chiniquy J."/>
            <person name="Barry K."/>
            <person name="Brewer H.M."/>
            <person name="Purvine S.O."/>
            <person name="Wright A.T."/>
            <person name="Boxma B."/>
            <person name="Van Alen T."/>
            <person name="Hackstein J.H."/>
            <person name="Baker S.E."/>
            <person name="Grigoriev I.V."/>
            <person name="O'Malley M.A."/>
        </authorList>
    </citation>
    <scope>NUCLEOTIDE SEQUENCE [LARGE SCALE GENOMIC DNA]</scope>
    <source>
        <strain evidence="8">finn</strain>
    </source>
</reference>
<feature type="transmembrane region" description="Helical" evidence="4">
    <location>
        <begin position="198"/>
        <end position="218"/>
    </location>
</feature>
<feature type="region of interest" description="Disordered" evidence="3">
    <location>
        <begin position="297"/>
        <end position="319"/>
    </location>
</feature>
<evidence type="ECO:0000259" key="6">
    <source>
        <dbReference type="PROSITE" id="PS50002"/>
    </source>
</evidence>
<gene>
    <name evidence="7" type="ORF">BCR36DRAFT_585958</name>
</gene>
<dbReference type="AlphaFoldDB" id="A0A1Y1V0Z7"/>
<evidence type="ECO:0000313" key="7">
    <source>
        <dbReference type="EMBL" id="ORX44845.1"/>
    </source>
</evidence>
<keyword evidence="8" id="KW-1185">Reference proteome</keyword>
<dbReference type="SUPFAM" id="SSF50044">
    <property type="entry name" value="SH3-domain"/>
    <property type="match status" value="1"/>
</dbReference>
<dbReference type="InterPro" id="IPR001452">
    <property type="entry name" value="SH3_domain"/>
</dbReference>
<evidence type="ECO:0000256" key="2">
    <source>
        <dbReference type="PROSITE-ProRule" id="PRU00192"/>
    </source>
</evidence>
<sequence length="399" mass="44746">MNSKLNIIISLFVSCFIQFAYSELNTFLCGNCNVILECHAEFGGTGKFPIYPPSADNYPEEIETVKCYCNNENINRYKDCIKCHYGAVKLSTPPGDGIIDANCKKINNDATKQIVDTKTTKTDINNTNNQENQNIANSNMNSNISTQSGSSTMNPNSSSSSSSSSSTTPNAKKNNKDVESNDKGSDNKDDNPKSTSRIITWSVIGLVFVVGIIGFFVYNKKKNTRPESMPFYGNAPSSPNTNTLPYNPNGTLKFNSVTPTNYEYVNYNEYQYGTVNNSNNEYQYGTVNNSNNEYQYNTGDNNEHQYSTGNDNNNNEDQVNYDLRRDSMNQSSNINVASTNQNEKTYVCTYPYIPKLDDEVEIRLNDEVKIIEEFQDGWGKIYNVTTNREGMAPLVCLKQ</sequence>
<evidence type="ECO:0000256" key="3">
    <source>
        <dbReference type="SAM" id="MobiDB-lite"/>
    </source>
</evidence>
<evidence type="ECO:0000256" key="5">
    <source>
        <dbReference type="SAM" id="SignalP"/>
    </source>
</evidence>
<accession>A0A1Y1V0Z7</accession>
<dbReference type="Pfam" id="PF00018">
    <property type="entry name" value="SH3_1"/>
    <property type="match status" value="1"/>
</dbReference>
<feature type="signal peptide" evidence="5">
    <location>
        <begin position="1"/>
        <end position="22"/>
    </location>
</feature>
<dbReference type="Gene3D" id="2.30.30.40">
    <property type="entry name" value="SH3 Domains"/>
    <property type="match status" value="1"/>
</dbReference>
<evidence type="ECO:0000313" key="8">
    <source>
        <dbReference type="Proteomes" id="UP000193719"/>
    </source>
</evidence>
<dbReference type="PROSITE" id="PS51257">
    <property type="entry name" value="PROKAR_LIPOPROTEIN"/>
    <property type="match status" value="1"/>
</dbReference>
<feature type="region of interest" description="Disordered" evidence="3">
    <location>
        <begin position="224"/>
        <end position="243"/>
    </location>
</feature>
<dbReference type="EMBL" id="MCFH01000043">
    <property type="protein sequence ID" value="ORX44845.1"/>
    <property type="molecule type" value="Genomic_DNA"/>
</dbReference>
<dbReference type="PROSITE" id="PS50002">
    <property type="entry name" value="SH3"/>
    <property type="match status" value="1"/>
</dbReference>
<organism evidence="7 8">
    <name type="scientific">Piromyces finnis</name>
    <dbReference type="NCBI Taxonomy" id="1754191"/>
    <lineage>
        <taxon>Eukaryota</taxon>
        <taxon>Fungi</taxon>
        <taxon>Fungi incertae sedis</taxon>
        <taxon>Chytridiomycota</taxon>
        <taxon>Chytridiomycota incertae sedis</taxon>
        <taxon>Neocallimastigomycetes</taxon>
        <taxon>Neocallimastigales</taxon>
        <taxon>Neocallimastigaceae</taxon>
        <taxon>Piromyces</taxon>
    </lineage>
</organism>
<keyword evidence="1 2" id="KW-0728">SH3 domain</keyword>
<keyword evidence="4" id="KW-0472">Membrane</keyword>
<feature type="domain" description="SH3" evidence="6">
    <location>
        <begin position="341"/>
        <end position="399"/>
    </location>
</feature>
<comment type="caution">
    <text evidence="7">The sequence shown here is derived from an EMBL/GenBank/DDBJ whole genome shotgun (WGS) entry which is preliminary data.</text>
</comment>
<feature type="compositionally biased region" description="Low complexity" evidence="3">
    <location>
        <begin position="310"/>
        <end position="319"/>
    </location>
</feature>
<name>A0A1Y1V0Z7_9FUNG</name>
<feature type="compositionally biased region" description="Low complexity" evidence="3">
    <location>
        <begin position="121"/>
        <end position="170"/>
    </location>
</feature>
<keyword evidence="4" id="KW-1133">Transmembrane helix</keyword>
<feature type="compositionally biased region" description="Polar residues" evidence="3">
    <location>
        <begin position="297"/>
        <end position="309"/>
    </location>
</feature>